<reference evidence="1 2" key="1">
    <citation type="submission" date="2019-05" db="EMBL/GenBank/DDBJ databases">
        <title>Emergence of the Ug99 lineage of the wheat stem rust pathogen through somatic hybridization.</title>
        <authorList>
            <person name="Li F."/>
            <person name="Upadhyaya N.M."/>
            <person name="Sperschneider J."/>
            <person name="Matny O."/>
            <person name="Nguyen-Phuc H."/>
            <person name="Mago R."/>
            <person name="Raley C."/>
            <person name="Miller M.E."/>
            <person name="Silverstein K.A.T."/>
            <person name="Henningsen E."/>
            <person name="Hirsch C.D."/>
            <person name="Visser B."/>
            <person name="Pretorius Z.A."/>
            <person name="Steffenson B.J."/>
            <person name="Schwessinger B."/>
            <person name="Dodds P.N."/>
            <person name="Figueroa M."/>
        </authorList>
    </citation>
    <scope>NUCLEOTIDE SEQUENCE [LARGE SCALE GENOMIC DNA]</scope>
    <source>
        <strain evidence="1">21-0</strain>
    </source>
</reference>
<comment type="caution">
    <text evidence="1">The sequence shown here is derived from an EMBL/GenBank/DDBJ whole genome shotgun (WGS) entry which is preliminary data.</text>
</comment>
<dbReference type="Proteomes" id="UP000324748">
    <property type="component" value="Unassembled WGS sequence"/>
</dbReference>
<dbReference type="AlphaFoldDB" id="A0A5B0QY14"/>
<evidence type="ECO:0000313" key="1">
    <source>
        <dbReference type="EMBL" id="KAA1117624.1"/>
    </source>
</evidence>
<protein>
    <submittedName>
        <fullName evidence="1">Uncharacterized protein</fullName>
    </submittedName>
</protein>
<keyword evidence="2" id="KW-1185">Reference proteome</keyword>
<name>A0A5B0QY14_PUCGR</name>
<proteinExistence type="predicted"/>
<sequence length="89" mass="9264">MSLSVSINLISGPLKKLHSSVCGQNDISQNDLNSPVRLINLTNGPSVPTTNPKPDTSGPFLRKLKNDAGGCDAILVIVPVICKGADLPS</sequence>
<dbReference type="EMBL" id="VSWC01000002">
    <property type="protein sequence ID" value="KAA1117624.1"/>
    <property type="molecule type" value="Genomic_DNA"/>
</dbReference>
<gene>
    <name evidence="1" type="ORF">PGT21_017201</name>
</gene>
<accession>A0A5B0QY14</accession>
<organism evidence="1 2">
    <name type="scientific">Puccinia graminis f. sp. tritici</name>
    <dbReference type="NCBI Taxonomy" id="56615"/>
    <lineage>
        <taxon>Eukaryota</taxon>
        <taxon>Fungi</taxon>
        <taxon>Dikarya</taxon>
        <taxon>Basidiomycota</taxon>
        <taxon>Pucciniomycotina</taxon>
        <taxon>Pucciniomycetes</taxon>
        <taxon>Pucciniales</taxon>
        <taxon>Pucciniaceae</taxon>
        <taxon>Puccinia</taxon>
    </lineage>
</organism>
<evidence type="ECO:0000313" key="2">
    <source>
        <dbReference type="Proteomes" id="UP000324748"/>
    </source>
</evidence>